<gene>
    <name evidence="13" type="ORF">RchiOBHm_Chr6g0267431</name>
</gene>
<keyword evidence="7" id="KW-0677">Repeat</keyword>
<dbReference type="InterPro" id="IPR002867">
    <property type="entry name" value="IBR_dom"/>
</dbReference>
<protein>
    <recommendedName>
        <fullName evidence="4">RBR-type E3 ubiquitin transferase</fullName>
        <ecNumber evidence="4">2.3.2.31</ecNumber>
    </recommendedName>
</protein>
<dbReference type="GO" id="GO:0016567">
    <property type="term" value="P:protein ubiquitination"/>
    <property type="evidence" value="ECO:0007669"/>
    <property type="project" value="InterPro"/>
</dbReference>
<dbReference type="InterPro" id="IPR017907">
    <property type="entry name" value="Znf_RING_CS"/>
</dbReference>
<dbReference type="InterPro" id="IPR013083">
    <property type="entry name" value="Znf_RING/FYVE/PHD"/>
</dbReference>
<dbReference type="SUPFAM" id="SSF57850">
    <property type="entry name" value="RING/U-box"/>
    <property type="match status" value="3"/>
</dbReference>
<dbReference type="Pfam" id="PF01485">
    <property type="entry name" value="IBR"/>
    <property type="match status" value="1"/>
</dbReference>
<dbReference type="GO" id="GO:0061630">
    <property type="term" value="F:ubiquitin protein ligase activity"/>
    <property type="evidence" value="ECO:0007669"/>
    <property type="project" value="UniProtKB-EC"/>
</dbReference>
<keyword evidence="14" id="KW-1185">Reference proteome</keyword>
<dbReference type="Gene3D" id="1.20.120.1750">
    <property type="match status" value="1"/>
</dbReference>
<feature type="compositionally biased region" description="Basic and acidic residues" evidence="11">
    <location>
        <begin position="1"/>
        <end position="11"/>
    </location>
</feature>
<evidence type="ECO:0000259" key="12">
    <source>
        <dbReference type="PROSITE" id="PS51873"/>
    </source>
</evidence>
<evidence type="ECO:0000256" key="2">
    <source>
        <dbReference type="ARBA" id="ARBA00001947"/>
    </source>
</evidence>
<dbReference type="Gramene" id="PRQ23987">
    <property type="protein sequence ID" value="PRQ23987"/>
    <property type="gene ID" value="RchiOBHm_Chr6g0267431"/>
</dbReference>
<evidence type="ECO:0000256" key="8">
    <source>
        <dbReference type="ARBA" id="ARBA00022771"/>
    </source>
</evidence>
<proteinExistence type="predicted"/>
<evidence type="ECO:0000256" key="3">
    <source>
        <dbReference type="ARBA" id="ARBA00004906"/>
    </source>
</evidence>
<dbReference type="Proteomes" id="UP000238479">
    <property type="component" value="Chromosome 6"/>
</dbReference>
<dbReference type="InterPro" id="IPR044066">
    <property type="entry name" value="TRIAD_supradom"/>
</dbReference>
<evidence type="ECO:0000256" key="11">
    <source>
        <dbReference type="SAM" id="MobiDB-lite"/>
    </source>
</evidence>
<dbReference type="GO" id="GO:0008270">
    <property type="term" value="F:zinc ion binding"/>
    <property type="evidence" value="ECO:0007669"/>
    <property type="project" value="UniProtKB-KW"/>
</dbReference>
<evidence type="ECO:0000256" key="1">
    <source>
        <dbReference type="ARBA" id="ARBA00001798"/>
    </source>
</evidence>
<dbReference type="OMA" id="DITSIMC"/>
<organism evidence="13 14">
    <name type="scientific">Rosa chinensis</name>
    <name type="common">China rose</name>
    <dbReference type="NCBI Taxonomy" id="74649"/>
    <lineage>
        <taxon>Eukaryota</taxon>
        <taxon>Viridiplantae</taxon>
        <taxon>Streptophyta</taxon>
        <taxon>Embryophyta</taxon>
        <taxon>Tracheophyta</taxon>
        <taxon>Spermatophyta</taxon>
        <taxon>Magnoliopsida</taxon>
        <taxon>eudicotyledons</taxon>
        <taxon>Gunneridae</taxon>
        <taxon>Pentapetalae</taxon>
        <taxon>rosids</taxon>
        <taxon>fabids</taxon>
        <taxon>Rosales</taxon>
        <taxon>Rosaceae</taxon>
        <taxon>Rosoideae</taxon>
        <taxon>Rosoideae incertae sedis</taxon>
        <taxon>Rosa</taxon>
    </lineage>
</organism>
<reference evidence="13 14" key="1">
    <citation type="journal article" date="2018" name="Nat. Genet.">
        <title>The Rosa genome provides new insights in the design of modern roses.</title>
        <authorList>
            <person name="Bendahmane M."/>
        </authorList>
    </citation>
    <scope>NUCLEOTIDE SEQUENCE [LARGE SCALE GENOMIC DNA]</scope>
    <source>
        <strain evidence="14">cv. Old Blush</strain>
    </source>
</reference>
<dbReference type="EC" id="2.3.2.31" evidence="4"/>
<sequence length="272" mass="31347">MEDQNKHDDAKTSSTSSLNNSKNTNTSSTFIFKCLFCNEKTPLLNAFHIKGCNHFYCPPCVVKFVVSKLQDDITSIMCPVSYCSTGVLDLEYCRRILPKDVTDRWEKALSENNNNVTTGLPSDKYLNCPFKACAARLKFSEVRDYLYMMKKRRLLPSGFWSGFNTENKYMCPSCNREFCIKCRVPYHSEFNCFLYQKLRVNGGGEEGMVMYLAGMKQWKRCPCCNYYVIKEDSSCSINYVTCWCGHTFCYYCLLPSGSHHHDKSKCKPIFPA</sequence>
<keyword evidence="9" id="KW-0833">Ubl conjugation pathway</keyword>
<keyword evidence="5" id="KW-0808">Transferase</keyword>
<evidence type="ECO:0000313" key="13">
    <source>
        <dbReference type="EMBL" id="PRQ23987.1"/>
    </source>
</evidence>
<accession>A0A2P6PPY1</accession>
<evidence type="ECO:0000256" key="9">
    <source>
        <dbReference type="ARBA" id="ARBA00022786"/>
    </source>
</evidence>
<evidence type="ECO:0000313" key="14">
    <source>
        <dbReference type="Proteomes" id="UP000238479"/>
    </source>
</evidence>
<evidence type="ECO:0000256" key="7">
    <source>
        <dbReference type="ARBA" id="ARBA00022737"/>
    </source>
</evidence>
<comment type="catalytic activity">
    <reaction evidence="1">
        <text>[E2 ubiquitin-conjugating enzyme]-S-ubiquitinyl-L-cysteine + [acceptor protein]-L-lysine = [E2 ubiquitin-conjugating enzyme]-L-cysteine + [acceptor protein]-N(6)-ubiquitinyl-L-lysine.</text>
        <dbReference type="EC" id="2.3.2.31"/>
    </reaction>
</comment>
<dbReference type="STRING" id="74649.A0A2P6PPY1"/>
<dbReference type="InterPro" id="IPR031127">
    <property type="entry name" value="E3_UB_ligase_RBR"/>
</dbReference>
<feature type="region of interest" description="Disordered" evidence="11">
    <location>
        <begin position="1"/>
        <end position="24"/>
    </location>
</feature>
<dbReference type="EMBL" id="PDCK01000044">
    <property type="protein sequence ID" value="PRQ23987.1"/>
    <property type="molecule type" value="Genomic_DNA"/>
</dbReference>
<comment type="caution">
    <text evidence="13">The sequence shown here is derived from an EMBL/GenBank/DDBJ whole genome shotgun (WGS) entry which is preliminary data.</text>
</comment>
<evidence type="ECO:0000256" key="10">
    <source>
        <dbReference type="ARBA" id="ARBA00022833"/>
    </source>
</evidence>
<evidence type="ECO:0000256" key="5">
    <source>
        <dbReference type="ARBA" id="ARBA00022679"/>
    </source>
</evidence>
<dbReference type="Gene3D" id="3.30.40.10">
    <property type="entry name" value="Zinc/RING finger domain, C3HC4 (zinc finger)"/>
    <property type="match status" value="1"/>
</dbReference>
<comment type="pathway">
    <text evidence="3">Protein modification; protein ubiquitination.</text>
</comment>
<keyword evidence="8" id="KW-0863">Zinc-finger</keyword>
<feature type="compositionally biased region" description="Low complexity" evidence="11">
    <location>
        <begin position="12"/>
        <end position="24"/>
    </location>
</feature>
<dbReference type="PROSITE" id="PS00518">
    <property type="entry name" value="ZF_RING_1"/>
    <property type="match status" value="2"/>
</dbReference>
<dbReference type="AlphaFoldDB" id="A0A2P6PPY1"/>
<evidence type="ECO:0000256" key="4">
    <source>
        <dbReference type="ARBA" id="ARBA00012251"/>
    </source>
</evidence>
<dbReference type="PROSITE" id="PS51873">
    <property type="entry name" value="TRIAD"/>
    <property type="match status" value="1"/>
</dbReference>
<keyword evidence="10" id="KW-0862">Zinc</keyword>
<dbReference type="PANTHER" id="PTHR11685">
    <property type="entry name" value="RBR FAMILY RING FINGER AND IBR DOMAIN-CONTAINING"/>
    <property type="match status" value="1"/>
</dbReference>
<keyword evidence="6" id="KW-0479">Metal-binding</keyword>
<comment type="cofactor">
    <cofactor evidence="2">
        <name>Zn(2+)</name>
        <dbReference type="ChEBI" id="CHEBI:29105"/>
    </cofactor>
</comment>
<name>A0A2P6PPY1_ROSCH</name>
<feature type="domain" description="RING-type" evidence="12">
    <location>
        <begin position="30"/>
        <end position="270"/>
    </location>
</feature>
<evidence type="ECO:0000256" key="6">
    <source>
        <dbReference type="ARBA" id="ARBA00022723"/>
    </source>
</evidence>